<dbReference type="SUPFAM" id="SSF53807">
    <property type="entry name" value="Helical backbone' metal receptor"/>
    <property type="match status" value="1"/>
</dbReference>
<dbReference type="RefSeq" id="WP_090289192.1">
    <property type="nucleotide sequence ID" value="NZ_FNCK01000002.1"/>
</dbReference>
<reference evidence="7 8" key="1">
    <citation type="submission" date="2016-10" db="EMBL/GenBank/DDBJ databases">
        <authorList>
            <person name="de Groot N.N."/>
        </authorList>
    </citation>
    <scope>NUCLEOTIDE SEQUENCE [LARGE SCALE GENOMIC DNA]</scope>
    <source>
        <strain evidence="7 8">ATCC BAA-466</strain>
    </source>
</reference>
<evidence type="ECO:0000256" key="6">
    <source>
        <dbReference type="SAM" id="SignalP"/>
    </source>
</evidence>
<dbReference type="InterPro" id="IPR006129">
    <property type="entry name" value="AdhesinB"/>
</dbReference>
<evidence type="ECO:0000256" key="1">
    <source>
        <dbReference type="ARBA" id="ARBA00004196"/>
    </source>
</evidence>
<dbReference type="InterPro" id="IPR006128">
    <property type="entry name" value="Lipoprotein_PsaA-like"/>
</dbReference>
<feature type="chain" id="PRO_5011597394" evidence="6">
    <location>
        <begin position="30"/>
        <end position="311"/>
    </location>
</feature>
<dbReference type="Pfam" id="PF01297">
    <property type="entry name" value="ZnuA"/>
    <property type="match status" value="1"/>
</dbReference>
<keyword evidence="4 6" id="KW-0732">Signal</keyword>
<protein>
    <submittedName>
        <fullName evidence="7">Iron/zinc/copper transport system substrate-binding protein</fullName>
    </submittedName>
</protein>
<dbReference type="GO" id="GO:0007155">
    <property type="term" value="P:cell adhesion"/>
    <property type="evidence" value="ECO:0007669"/>
    <property type="project" value="InterPro"/>
</dbReference>
<dbReference type="GO" id="GO:0030001">
    <property type="term" value="P:metal ion transport"/>
    <property type="evidence" value="ECO:0007669"/>
    <property type="project" value="InterPro"/>
</dbReference>
<dbReference type="InterPro" id="IPR050492">
    <property type="entry name" value="Bact_metal-bind_prot9"/>
</dbReference>
<evidence type="ECO:0000256" key="4">
    <source>
        <dbReference type="ARBA" id="ARBA00022729"/>
    </source>
</evidence>
<comment type="similarity">
    <text evidence="5">Belongs to the bacterial solute-binding protein 9 family.</text>
</comment>
<keyword evidence="8" id="KW-1185">Reference proteome</keyword>
<dbReference type="Gene3D" id="3.40.50.1980">
    <property type="entry name" value="Nitrogenase molybdenum iron protein domain"/>
    <property type="match status" value="2"/>
</dbReference>
<evidence type="ECO:0000256" key="5">
    <source>
        <dbReference type="RuleBase" id="RU003512"/>
    </source>
</evidence>
<evidence type="ECO:0000313" key="7">
    <source>
        <dbReference type="EMBL" id="SDF98220.1"/>
    </source>
</evidence>
<dbReference type="PRINTS" id="PR00691">
    <property type="entry name" value="ADHESINB"/>
</dbReference>
<keyword evidence="3" id="KW-0479">Metal-binding</keyword>
<comment type="subcellular location">
    <subcellularLocation>
        <location evidence="1">Cell envelope</location>
    </subcellularLocation>
</comment>
<feature type="signal peptide" evidence="6">
    <location>
        <begin position="1"/>
        <end position="29"/>
    </location>
</feature>
<evidence type="ECO:0000256" key="2">
    <source>
        <dbReference type="ARBA" id="ARBA00022448"/>
    </source>
</evidence>
<name>A0A1G7QKR4_9LACT</name>
<keyword evidence="2 5" id="KW-0813">Transport</keyword>
<proteinExistence type="inferred from homology"/>
<evidence type="ECO:0000256" key="3">
    <source>
        <dbReference type="ARBA" id="ARBA00022723"/>
    </source>
</evidence>
<dbReference type="OrthoDB" id="9793396at2"/>
<dbReference type="GO" id="GO:0030313">
    <property type="term" value="C:cell envelope"/>
    <property type="evidence" value="ECO:0007669"/>
    <property type="project" value="UniProtKB-SubCell"/>
</dbReference>
<organism evidence="7 8">
    <name type="scientific">Facklamia miroungae</name>
    <dbReference type="NCBI Taxonomy" id="120956"/>
    <lineage>
        <taxon>Bacteria</taxon>
        <taxon>Bacillati</taxon>
        <taxon>Bacillota</taxon>
        <taxon>Bacilli</taxon>
        <taxon>Lactobacillales</taxon>
        <taxon>Aerococcaceae</taxon>
        <taxon>Facklamia</taxon>
    </lineage>
</organism>
<dbReference type="EMBL" id="FNCK01000002">
    <property type="protein sequence ID" value="SDF98220.1"/>
    <property type="molecule type" value="Genomic_DNA"/>
</dbReference>
<dbReference type="PRINTS" id="PR00690">
    <property type="entry name" value="ADHESNFAMILY"/>
</dbReference>
<accession>A0A1G7QKR4</accession>
<dbReference type="InterPro" id="IPR006127">
    <property type="entry name" value="ZnuA-like"/>
</dbReference>
<evidence type="ECO:0000313" key="8">
    <source>
        <dbReference type="Proteomes" id="UP000199708"/>
    </source>
</evidence>
<sequence length="311" mass="34965">MKLIKKFITLTLLLATIIPAIGGLETAHAAEDKKLKIVASYSIIADMVRNIVGEHGEVYSLVPIGTDPHSYEPLPGDAQEVSEADLVFYNGFNLETGKGWFDDLLDVTDKKDVAFAVTEEVDPMFLTAEGKENEQDPHAWLDVQNGIKYVELITEKIIEADPEHEADYQENKEKYIISLEELDQYAKDKIAKIPEEQRILVTSEGAFKYFSKAYGFQAAYIWEINTDNQGTPDQMERILNIINEGDVKALFVETSINPKTMETVSHETGIPVKSKIFTDSLAKEGEEGDTYITMIKWNIDHIVNGILETNE</sequence>
<dbReference type="PANTHER" id="PTHR42953:SF1">
    <property type="entry name" value="METAL-BINDING PROTEIN HI_0362-RELATED"/>
    <property type="match status" value="1"/>
</dbReference>
<dbReference type="PANTHER" id="PTHR42953">
    <property type="entry name" value="HIGH-AFFINITY ZINC UPTAKE SYSTEM PROTEIN ZNUA-RELATED"/>
    <property type="match status" value="1"/>
</dbReference>
<gene>
    <name evidence="7" type="ORF">SAMN05421791_102100</name>
</gene>
<dbReference type="GO" id="GO:0046872">
    <property type="term" value="F:metal ion binding"/>
    <property type="evidence" value="ECO:0007669"/>
    <property type="project" value="UniProtKB-KW"/>
</dbReference>
<dbReference type="AlphaFoldDB" id="A0A1G7QKR4"/>
<dbReference type="Proteomes" id="UP000199708">
    <property type="component" value="Unassembled WGS sequence"/>
</dbReference>
<dbReference type="STRING" id="120956.SAMN05421791_102100"/>